<keyword evidence="1" id="KW-1133">Transmembrane helix</keyword>
<protein>
    <submittedName>
        <fullName evidence="2">DUF2550 domain-containing protein</fullName>
    </submittedName>
</protein>
<reference evidence="2" key="2">
    <citation type="submission" date="2024-05" db="EMBL/GenBank/DDBJ databases">
        <authorList>
            <person name="Wolfe A."/>
        </authorList>
    </citation>
    <scope>NUCLEOTIDE SEQUENCE</scope>
    <source>
        <strain evidence="2">UMB1064</strain>
    </source>
</reference>
<gene>
    <name evidence="2" type="ORF">QP460_001595</name>
</gene>
<dbReference type="AlphaFoldDB" id="A0AAW9SIA6"/>
<keyword evidence="1" id="KW-0472">Membrane</keyword>
<reference evidence="2" key="1">
    <citation type="submission" date="2023-05" db="EMBL/GenBank/DDBJ databases">
        <authorList>
            <person name="Du J."/>
        </authorList>
    </citation>
    <scope>NUCLEOTIDE SEQUENCE</scope>
    <source>
        <strain evidence="2">UMB1064</strain>
    </source>
</reference>
<dbReference type="EMBL" id="JASOOY020000005">
    <property type="protein sequence ID" value="MEO3716287.1"/>
    <property type="molecule type" value="Genomic_DNA"/>
</dbReference>
<sequence>MFSSVTMMSIMLMIIGAMLIVGGALALWRFASLHAKGTPVIARRLPAGDGSHWRHGVMVYSESTLKMYKLRSLRPGCDAEFARHDVTIVDRRNPTDIETGFFAPGLRVVRIKSGKNTEWEFAVDSSSDTALVAWVESKPSSRQTREFPTDIERRFRSAYNRGRGSQY</sequence>
<dbReference type="RefSeq" id="WP_284826480.1">
    <property type="nucleotide sequence ID" value="NZ_JASOOY020000005.1"/>
</dbReference>
<evidence type="ECO:0000256" key="1">
    <source>
        <dbReference type="SAM" id="Phobius"/>
    </source>
</evidence>
<keyword evidence="1" id="KW-0812">Transmembrane</keyword>
<dbReference type="Proteomes" id="UP001223646">
    <property type="component" value="Unassembled WGS sequence"/>
</dbReference>
<organism evidence="2 3">
    <name type="scientific">Corynebacterium amycolatum</name>
    <dbReference type="NCBI Taxonomy" id="43765"/>
    <lineage>
        <taxon>Bacteria</taxon>
        <taxon>Bacillati</taxon>
        <taxon>Actinomycetota</taxon>
        <taxon>Actinomycetes</taxon>
        <taxon>Mycobacteriales</taxon>
        <taxon>Corynebacteriaceae</taxon>
        <taxon>Corynebacterium</taxon>
    </lineage>
</organism>
<accession>A0AAW9SIA6</accession>
<comment type="caution">
    <text evidence="2">The sequence shown here is derived from an EMBL/GenBank/DDBJ whole genome shotgun (WGS) entry which is preliminary data.</text>
</comment>
<name>A0AAW9SIA6_CORAY</name>
<evidence type="ECO:0000313" key="2">
    <source>
        <dbReference type="EMBL" id="MEO3716287.1"/>
    </source>
</evidence>
<dbReference type="InterPro" id="IPR019675">
    <property type="entry name" value="DUF2550"/>
</dbReference>
<feature type="transmembrane region" description="Helical" evidence="1">
    <location>
        <begin position="6"/>
        <end position="28"/>
    </location>
</feature>
<evidence type="ECO:0000313" key="3">
    <source>
        <dbReference type="Proteomes" id="UP001223646"/>
    </source>
</evidence>
<dbReference type="Pfam" id="PF10739">
    <property type="entry name" value="DUF2550"/>
    <property type="match status" value="1"/>
</dbReference>
<proteinExistence type="predicted"/>